<reference evidence="1" key="1">
    <citation type="submission" date="2023-04" db="EMBL/GenBank/DDBJ databases">
        <title>Ambrosiozyma monospora NBRC 10751.</title>
        <authorList>
            <person name="Ichikawa N."/>
            <person name="Sato H."/>
            <person name="Tonouchi N."/>
        </authorList>
    </citation>
    <scope>NUCLEOTIDE SEQUENCE</scope>
    <source>
        <strain evidence="1">NBRC 10751</strain>
    </source>
</reference>
<gene>
    <name evidence="1" type="ORF">Amon02_001088600</name>
</gene>
<dbReference type="Proteomes" id="UP001165064">
    <property type="component" value="Unassembled WGS sequence"/>
</dbReference>
<comment type="caution">
    <text evidence="1">The sequence shown here is derived from an EMBL/GenBank/DDBJ whole genome shotgun (WGS) entry which is preliminary data.</text>
</comment>
<evidence type="ECO:0000313" key="2">
    <source>
        <dbReference type="Proteomes" id="UP001165064"/>
    </source>
</evidence>
<organism evidence="1 2">
    <name type="scientific">Ambrosiozyma monospora</name>
    <name type="common">Yeast</name>
    <name type="synonym">Endomycopsis monosporus</name>
    <dbReference type="NCBI Taxonomy" id="43982"/>
    <lineage>
        <taxon>Eukaryota</taxon>
        <taxon>Fungi</taxon>
        <taxon>Dikarya</taxon>
        <taxon>Ascomycota</taxon>
        <taxon>Saccharomycotina</taxon>
        <taxon>Pichiomycetes</taxon>
        <taxon>Pichiales</taxon>
        <taxon>Pichiaceae</taxon>
        <taxon>Ambrosiozyma</taxon>
    </lineage>
</organism>
<protein>
    <submittedName>
        <fullName evidence="1">Unnamed protein product</fullName>
    </submittedName>
</protein>
<evidence type="ECO:0000313" key="1">
    <source>
        <dbReference type="EMBL" id="GME99989.1"/>
    </source>
</evidence>
<proteinExistence type="predicted"/>
<dbReference type="EMBL" id="BSXS01011221">
    <property type="protein sequence ID" value="GME99989.1"/>
    <property type="molecule type" value="Genomic_DNA"/>
</dbReference>
<name>A0ACB5U1W4_AMBMO</name>
<accession>A0ACB5U1W4</accession>
<keyword evidence="2" id="KW-1185">Reference proteome</keyword>
<sequence>MIYDITADGVRDVSETGTPEEPEEEALDVEYYDLINYQGNPQSKANGDKVLLCVPLRDAEKVLPLLFRNMMNMTYYHNLIDIAFLVSDCSKGDRTMEKLTEYSTAMQQGKLLELLDGEKSASEAKGIKGSSDLYLHYLPEDYVNNVKAAYSPPYHEEYTKPFRSVQIYQKDFGQVIGQGFSDRHDVKVQGIRRKLMGRARNWLITSALKPYHSWVYWRDADIETSPGDILENMMRFSNSYDVIVPNRKD</sequence>